<dbReference type="InterPro" id="IPR010982">
    <property type="entry name" value="Lambda_DNA-bd_dom_sf"/>
</dbReference>
<accession>A0AAJ1VM51</accession>
<comment type="caution">
    <text evidence="5">The sequence shown here is derived from an EMBL/GenBank/DDBJ whole genome shotgun (WGS) entry which is preliminary data.</text>
</comment>
<name>A0AAJ1VM51_9LACO</name>
<feature type="domain" description="HTH lacI-type" evidence="4">
    <location>
        <begin position="2"/>
        <end position="60"/>
    </location>
</feature>
<dbReference type="EMBL" id="SDWY01000002">
    <property type="protein sequence ID" value="MDN6900188.1"/>
    <property type="molecule type" value="Genomic_DNA"/>
</dbReference>
<evidence type="ECO:0000256" key="1">
    <source>
        <dbReference type="ARBA" id="ARBA00023015"/>
    </source>
</evidence>
<evidence type="ECO:0000256" key="2">
    <source>
        <dbReference type="ARBA" id="ARBA00023125"/>
    </source>
</evidence>
<proteinExistence type="predicted"/>
<dbReference type="Pfam" id="PF13407">
    <property type="entry name" value="Peripla_BP_4"/>
    <property type="match status" value="1"/>
</dbReference>
<dbReference type="Proteomes" id="UP001167919">
    <property type="component" value="Unassembled WGS sequence"/>
</dbReference>
<dbReference type="InterPro" id="IPR000843">
    <property type="entry name" value="HTH_LacI"/>
</dbReference>
<evidence type="ECO:0000256" key="3">
    <source>
        <dbReference type="ARBA" id="ARBA00023163"/>
    </source>
</evidence>
<evidence type="ECO:0000259" key="4">
    <source>
        <dbReference type="PROSITE" id="PS50932"/>
    </source>
</evidence>
<dbReference type="GO" id="GO:0003700">
    <property type="term" value="F:DNA-binding transcription factor activity"/>
    <property type="evidence" value="ECO:0007669"/>
    <property type="project" value="TreeGrafter"/>
</dbReference>
<protein>
    <submittedName>
        <fullName evidence="5">LacI family DNA-binding transcriptional regulator</fullName>
    </submittedName>
</protein>
<dbReference type="GO" id="GO:0000976">
    <property type="term" value="F:transcription cis-regulatory region binding"/>
    <property type="evidence" value="ECO:0007669"/>
    <property type="project" value="TreeGrafter"/>
</dbReference>
<organism evidence="5 6">
    <name type="scientific">Oenococcus sicerae</name>
    <dbReference type="NCBI Taxonomy" id="2203724"/>
    <lineage>
        <taxon>Bacteria</taxon>
        <taxon>Bacillati</taxon>
        <taxon>Bacillota</taxon>
        <taxon>Bacilli</taxon>
        <taxon>Lactobacillales</taxon>
        <taxon>Lactobacillaceae</taxon>
        <taxon>Oenococcus</taxon>
    </lineage>
</organism>
<dbReference type="RefSeq" id="WP_301711089.1">
    <property type="nucleotide sequence ID" value="NZ_SDWY01000002.1"/>
</dbReference>
<dbReference type="Pfam" id="PF00356">
    <property type="entry name" value="LacI"/>
    <property type="match status" value="1"/>
</dbReference>
<keyword evidence="1" id="KW-0805">Transcription regulation</keyword>
<dbReference type="InterPro" id="IPR028082">
    <property type="entry name" value="Peripla_BP_I"/>
</dbReference>
<dbReference type="CDD" id="cd01392">
    <property type="entry name" value="HTH_LacI"/>
    <property type="match status" value="1"/>
</dbReference>
<reference evidence="5" key="1">
    <citation type="submission" date="2019-01" db="EMBL/GenBank/DDBJ databases">
        <title>Oenococcus sicerae UCMA17102.</title>
        <authorList>
            <person name="Cousin F.J."/>
            <person name="Le Guellec R."/>
            <person name="Cretenet M."/>
        </authorList>
    </citation>
    <scope>NUCLEOTIDE SEQUENCE</scope>
    <source>
        <strain evidence="5">UCMA17102</strain>
    </source>
</reference>
<dbReference type="AlphaFoldDB" id="A0AAJ1VM51"/>
<keyword evidence="2 5" id="KW-0238">DNA-binding</keyword>
<gene>
    <name evidence="5" type="ORF">EVC35_04105</name>
</gene>
<dbReference type="SUPFAM" id="SSF53822">
    <property type="entry name" value="Periplasmic binding protein-like I"/>
    <property type="match status" value="1"/>
</dbReference>
<dbReference type="PANTHER" id="PTHR30146">
    <property type="entry name" value="LACI-RELATED TRANSCRIPTIONAL REPRESSOR"/>
    <property type="match status" value="1"/>
</dbReference>
<keyword evidence="3" id="KW-0804">Transcription</keyword>
<evidence type="ECO:0000313" key="6">
    <source>
        <dbReference type="Proteomes" id="UP001167919"/>
    </source>
</evidence>
<sequence length="330" mass="37018">MVTLNEIAVKVGVSVATASRALNPFPSRGSYVSAATKRKILDIAQELGYSPNFSARSLSKGSSNSIGVVFGPNDGKIAGNGFGLEMLFGVQEMASKLHFTTSIVSGENWSQVLENIKMLAEGSRIKNFILLYSIQKDPIVAYLQENHLNYVVTGRPTDVHSKYVDNDNYLAGIEAARLLSESLGKKKVLVVSSDNGWSFEKDRINGFKNEEMAFSKIIYIELPFDVKTIRNKMSSLFKRDSDFDAVYATDDRLAFMVREEFANLYRKRITAVGFNWSDLSKIDSRDFYSFDTRPRQLGVAAVKLIFSNEHNKEMINQNNFTIVPFDIHVL</sequence>
<dbReference type="Gene3D" id="3.40.50.2300">
    <property type="match status" value="2"/>
</dbReference>
<dbReference type="InterPro" id="IPR025997">
    <property type="entry name" value="SBP_2_dom"/>
</dbReference>
<dbReference type="Gene3D" id="1.10.260.40">
    <property type="entry name" value="lambda repressor-like DNA-binding domains"/>
    <property type="match status" value="1"/>
</dbReference>
<dbReference type="SUPFAM" id="SSF47413">
    <property type="entry name" value="lambda repressor-like DNA-binding domains"/>
    <property type="match status" value="1"/>
</dbReference>
<dbReference type="SMART" id="SM00354">
    <property type="entry name" value="HTH_LACI"/>
    <property type="match status" value="1"/>
</dbReference>
<evidence type="ECO:0000313" key="5">
    <source>
        <dbReference type="EMBL" id="MDN6900188.1"/>
    </source>
</evidence>
<dbReference type="PROSITE" id="PS50932">
    <property type="entry name" value="HTH_LACI_2"/>
    <property type="match status" value="1"/>
</dbReference>
<dbReference type="PANTHER" id="PTHR30146:SF109">
    <property type="entry name" value="HTH-TYPE TRANSCRIPTIONAL REGULATOR GALS"/>
    <property type="match status" value="1"/>
</dbReference>